<reference evidence="1" key="2">
    <citation type="submission" date="2023-06" db="EMBL/GenBank/DDBJ databases">
        <authorList>
            <person name="Ma L."/>
            <person name="Liu K.-W."/>
            <person name="Li Z."/>
            <person name="Hsiao Y.-Y."/>
            <person name="Qi Y."/>
            <person name="Fu T."/>
            <person name="Tang G."/>
            <person name="Zhang D."/>
            <person name="Sun W.-H."/>
            <person name="Liu D.-K."/>
            <person name="Li Y."/>
            <person name="Chen G.-Z."/>
            <person name="Liu X.-D."/>
            <person name="Liao X.-Y."/>
            <person name="Jiang Y.-T."/>
            <person name="Yu X."/>
            <person name="Hao Y."/>
            <person name="Huang J."/>
            <person name="Zhao X.-W."/>
            <person name="Ke S."/>
            <person name="Chen Y.-Y."/>
            <person name="Wu W.-L."/>
            <person name="Hsu J.-L."/>
            <person name="Lin Y.-F."/>
            <person name="Huang M.-D."/>
            <person name="Li C.-Y."/>
            <person name="Huang L."/>
            <person name="Wang Z.-W."/>
            <person name="Zhao X."/>
            <person name="Zhong W.-Y."/>
            <person name="Peng D.-H."/>
            <person name="Ahmad S."/>
            <person name="Lan S."/>
            <person name="Zhang J.-S."/>
            <person name="Tsai W.-C."/>
            <person name="Van De Peer Y."/>
            <person name="Liu Z.-J."/>
        </authorList>
    </citation>
    <scope>NUCLEOTIDE SEQUENCE</scope>
    <source>
        <strain evidence="1">CP</strain>
        <tissue evidence="1">Leaves</tissue>
    </source>
</reference>
<keyword evidence="2" id="KW-1185">Reference proteome</keyword>
<evidence type="ECO:0000313" key="1">
    <source>
        <dbReference type="EMBL" id="KAK1326032.1"/>
    </source>
</evidence>
<proteinExistence type="predicted"/>
<organism evidence="1 2">
    <name type="scientific">Acorus calamus</name>
    <name type="common">Sweet flag</name>
    <dbReference type="NCBI Taxonomy" id="4465"/>
    <lineage>
        <taxon>Eukaryota</taxon>
        <taxon>Viridiplantae</taxon>
        <taxon>Streptophyta</taxon>
        <taxon>Embryophyta</taxon>
        <taxon>Tracheophyta</taxon>
        <taxon>Spermatophyta</taxon>
        <taxon>Magnoliopsida</taxon>
        <taxon>Liliopsida</taxon>
        <taxon>Acoraceae</taxon>
        <taxon>Acorus</taxon>
    </lineage>
</organism>
<evidence type="ECO:0000313" key="2">
    <source>
        <dbReference type="Proteomes" id="UP001180020"/>
    </source>
</evidence>
<accession>A0AAV9FN11</accession>
<comment type="caution">
    <text evidence="1">The sequence shown here is derived from an EMBL/GenBank/DDBJ whole genome shotgun (WGS) entry which is preliminary data.</text>
</comment>
<gene>
    <name evidence="1" type="ORF">QJS10_CPA01g02113</name>
</gene>
<dbReference type="EMBL" id="JAUJYO010000001">
    <property type="protein sequence ID" value="KAK1326032.1"/>
    <property type="molecule type" value="Genomic_DNA"/>
</dbReference>
<name>A0AAV9FN11_ACOCL</name>
<sequence>MDWKRWRRDRLVFGGGKRRGECERWVLNDLTEADGRKQRLGLLSEHVRLLHLT</sequence>
<dbReference type="AlphaFoldDB" id="A0AAV9FN11"/>
<dbReference type="Proteomes" id="UP001180020">
    <property type="component" value="Unassembled WGS sequence"/>
</dbReference>
<protein>
    <submittedName>
        <fullName evidence="1">Uncharacterized protein</fullName>
    </submittedName>
</protein>
<reference evidence="1" key="1">
    <citation type="journal article" date="2023" name="Nat. Commun.">
        <title>Diploid and tetraploid genomes of Acorus and the evolution of monocots.</title>
        <authorList>
            <person name="Ma L."/>
            <person name="Liu K.W."/>
            <person name="Li Z."/>
            <person name="Hsiao Y.Y."/>
            <person name="Qi Y."/>
            <person name="Fu T."/>
            <person name="Tang G.D."/>
            <person name="Zhang D."/>
            <person name="Sun W.H."/>
            <person name="Liu D.K."/>
            <person name="Li Y."/>
            <person name="Chen G.Z."/>
            <person name="Liu X.D."/>
            <person name="Liao X.Y."/>
            <person name="Jiang Y.T."/>
            <person name="Yu X."/>
            <person name="Hao Y."/>
            <person name="Huang J."/>
            <person name="Zhao X.W."/>
            <person name="Ke S."/>
            <person name="Chen Y.Y."/>
            <person name="Wu W.L."/>
            <person name="Hsu J.L."/>
            <person name="Lin Y.F."/>
            <person name="Huang M.D."/>
            <person name="Li C.Y."/>
            <person name="Huang L."/>
            <person name="Wang Z.W."/>
            <person name="Zhao X."/>
            <person name="Zhong W.Y."/>
            <person name="Peng D.H."/>
            <person name="Ahmad S."/>
            <person name="Lan S."/>
            <person name="Zhang J.S."/>
            <person name="Tsai W.C."/>
            <person name="Van de Peer Y."/>
            <person name="Liu Z.J."/>
        </authorList>
    </citation>
    <scope>NUCLEOTIDE SEQUENCE</scope>
    <source>
        <strain evidence="1">CP</strain>
    </source>
</reference>